<gene>
    <name evidence="3" type="ORF">HKN21_02540</name>
</gene>
<evidence type="ECO:0000259" key="2">
    <source>
        <dbReference type="Pfam" id="PF08486"/>
    </source>
</evidence>
<dbReference type="PANTHER" id="PTHR30032:SF4">
    <property type="entry name" value="AMIDASE ENHANCER"/>
    <property type="match status" value="1"/>
</dbReference>
<name>A0A7Y2H1G7_UNCEI</name>
<feature type="signal peptide" evidence="1">
    <location>
        <begin position="1"/>
        <end position="20"/>
    </location>
</feature>
<feature type="domain" description="Sporulation stage II protein D amidase enhancer LytB N-terminal" evidence="2">
    <location>
        <begin position="130"/>
        <end position="221"/>
    </location>
</feature>
<dbReference type="PANTHER" id="PTHR30032">
    <property type="entry name" value="N-ACETYLMURAMOYL-L-ALANINE AMIDASE-RELATED"/>
    <property type="match status" value="1"/>
</dbReference>
<dbReference type="InterPro" id="IPR013486">
    <property type="entry name" value="SpoIID/LytB"/>
</dbReference>
<evidence type="ECO:0000313" key="4">
    <source>
        <dbReference type="Proteomes" id="UP000547674"/>
    </source>
</evidence>
<dbReference type="NCBIfam" id="TIGR02669">
    <property type="entry name" value="SpoIID_LytB"/>
    <property type="match status" value="1"/>
</dbReference>
<proteinExistence type="predicted"/>
<dbReference type="EMBL" id="JABDJR010000089">
    <property type="protein sequence ID" value="NNF05617.1"/>
    <property type="molecule type" value="Genomic_DNA"/>
</dbReference>
<feature type="chain" id="PRO_5031492368" evidence="1">
    <location>
        <begin position="21"/>
        <end position="413"/>
    </location>
</feature>
<reference evidence="3 4" key="1">
    <citation type="submission" date="2020-03" db="EMBL/GenBank/DDBJ databases">
        <title>Metabolic flexibility allows generalist bacteria to become dominant in a frequently disturbed ecosystem.</title>
        <authorList>
            <person name="Chen Y.-J."/>
            <person name="Leung P.M."/>
            <person name="Bay S.K."/>
            <person name="Hugenholtz P."/>
            <person name="Kessler A.J."/>
            <person name="Shelley G."/>
            <person name="Waite D.W."/>
            <person name="Cook P.L."/>
            <person name="Greening C."/>
        </authorList>
    </citation>
    <scope>NUCLEOTIDE SEQUENCE [LARGE SCALE GENOMIC DNA]</scope>
    <source>
        <strain evidence="3">SS_bin_28</strain>
    </source>
</reference>
<dbReference type="AlphaFoldDB" id="A0A7Y2H1G7"/>
<accession>A0A7Y2H1G7</accession>
<dbReference type="InterPro" id="IPR013693">
    <property type="entry name" value="SpoIID/LytB_N"/>
</dbReference>
<dbReference type="Proteomes" id="UP000547674">
    <property type="component" value="Unassembled WGS sequence"/>
</dbReference>
<comment type="caution">
    <text evidence="3">The sequence shown here is derived from an EMBL/GenBank/DDBJ whole genome shotgun (WGS) entry which is preliminary data.</text>
</comment>
<evidence type="ECO:0000256" key="1">
    <source>
        <dbReference type="SAM" id="SignalP"/>
    </source>
</evidence>
<protein>
    <submittedName>
        <fullName evidence="3">SpoIID/LytB domain-containing protein</fullName>
    </submittedName>
</protein>
<dbReference type="PROSITE" id="PS51257">
    <property type="entry name" value="PROKAR_LIPOPROTEIN"/>
    <property type="match status" value="1"/>
</dbReference>
<organism evidence="3 4">
    <name type="scientific">Eiseniibacteriota bacterium</name>
    <dbReference type="NCBI Taxonomy" id="2212470"/>
    <lineage>
        <taxon>Bacteria</taxon>
        <taxon>Candidatus Eiseniibacteriota</taxon>
    </lineage>
</organism>
<dbReference type="GO" id="GO:0030288">
    <property type="term" value="C:outer membrane-bounded periplasmic space"/>
    <property type="evidence" value="ECO:0007669"/>
    <property type="project" value="TreeGrafter"/>
</dbReference>
<dbReference type="Pfam" id="PF08486">
    <property type="entry name" value="SpoIID"/>
    <property type="match status" value="1"/>
</dbReference>
<keyword evidence="1" id="KW-0732">Signal</keyword>
<sequence>MKRRFWFGFLVSIMTLGGCASPKEMPPLKHQDNRPPTVRVAIKNSTHEAKVGSETNFALADSEGVIDVFGGGVYLRVTPGEMGMLVQDPSGAIVARGEGPYWVRPTYGGSPVLVGKDAYTGHLVLRRGTERGIHVINVVDLETYLRSVVPLEIGHAGKYLNAAKAQSIAARTYAVRNLNKYAAEGYDLQSGVMDQVYGPISKRHPDADRAVMETRGQVLTYNSQPIRAKYSSTCGGKTAGSEEGFNYSKIPYLRPQNCKIDGRVNCRTSRYFRWDVSWSETELKDILSRTIPKLLSKPWLGERITQIKVIERGESGRAIDLQITTDKSEYVLSRFQIRQALERPEGGLLRSNAFELNAKKNNGRVTELTIIGRGWGHGVGMCQWGAMQLSTEGYDFRSILDLYYPKARLEQLY</sequence>
<dbReference type="GO" id="GO:0030435">
    <property type="term" value="P:sporulation resulting in formation of a cellular spore"/>
    <property type="evidence" value="ECO:0007669"/>
    <property type="project" value="InterPro"/>
</dbReference>
<dbReference type="InterPro" id="IPR051922">
    <property type="entry name" value="Bact_Sporulation_Assoc"/>
</dbReference>
<evidence type="ECO:0000313" key="3">
    <source>
        <dbReference type="EMBL" id="NNF05617.1"/>
    </source>
</evidence>